<dbReference type="EMBL" id="JH817633">
    <property type="protein sequence ID" value="EKC22945.1"/>
    <property type="molecule type" value="Genomic_DNA"/>
</dbReference>
<dbReference type="InParanoid" id="K1Q254"/>
<proteinExistence type="predicted"/>
<sequence>MVNNKPNFWVSYTAGHYPMMHLKCKPSLVPTFTRFPESKHEGLRREVDVGYACPLLKREYLQYTARENKCTKPDPSVHNIPPSHWPPKDTPILPISSSANEVWNSCTRESRRRNYRRTDNLSNSALGDGQREDQVQLDPNEKYLHKLERLPPDQRKLVIDDIRPEDFSSQEYARIRAINGDRAKNYLHKSGNGGFT</sequence>
<dbReference type="HOGENOM" id="CLU_1391472_0_0_1"/>
<accession>K1Q254</accession>
<organism evidence="1">
    <name type="scientific">Magallana gigas</name>
    <name type="common">Pacific oyster</name>
    <name type="synonym">Crassostrea gigas</name>
    <dbReference type="NCBI Taxonomy" id="29159"/>
    <lineage>
        <taxon>Eukaryota</taxon>
        <taxon>Metazoa</taxon>
        <taxon>Spiralia</taxon>
        <taxon>Lophotrochozoa</taxon>
        <taxon>Mollusca</taxon>
        <taxon>Bivalvia</taxon>
        <taxon>Autobranchia</taxon>
        <taxon>Pteriomorphia</taxon>
        <taxon>Ostreida</taxon>
        <taxon>Ostreoidea</taxon>
        <taxon>Ostreidae</taxon>
        <taxon>Magallana</taxon>
    </lineage>
</organism>
<dbReference type="AlphaFoldDB" id="K1Q254"/>
<evidence type="ECO:0000313" key="1">
    <source>
        <dbReference type="EMBL" id="EKC22945.1"/>
    </source>
</evidence>
<protein>
    <submittedName>
        <fullName evidence="1">Uncharacterized protein</fullName>
    </submittedName>
</protein>
<reference evidence="1" key="1">
    <citation type="journal article" date="2012" name="Nature">
        <title>The oyster genome reveals stress adaptation and complexity of shell formation.</title>
        <authorList>
            <person name="Zhang G."/>
            <person name="Fang X."/>
            <person name="Guo X."/>
            <person name="Li L."/>
            <person name="Luo R."/>
            <person name="Xu F."/>
            <person name="Yang P."/>
            <person name="Zhang L."/>
            <person name="Wang X."/>
            <person name="Qi H."/>
            <person name="Xiong Z."/>
            <person name="Que H."/>
            <person name="Xie Y."/>
            <person name="Holland P.W."/>
            <person name="Paps J."/>
            <person name="Zhu Y."/>
            <person name="Wu F."/>
            <person name="Chen Y."/>
            <person name="Wang J."/>
            <person name="Peng C."/>
            <person name="Meng J."/>
            <person name="Yang L."/>
            <person name="Liu J."/>
            <person name="Wen B."/>
            <person name="Zhang N."/>
            <person name="Huang Z."/>
            <person name="Zhu Q."/>
            <person name="Feng Y."/>
            <person name="Mount A."/>
            <person name="Hedgecock D."/>
            <person name="Xu Z."/>
            <person name="Liu Y."/>
            <person name="Domazet-Loso T."/>
            <person name="Du Y."/>
            <person name="Sun X."/>
            <person name="Zhang S."/>
            <person name="Liu B."/>
            <person name="Cheng P."/>
            <person name="Jiang X."/>
            <person name="Li J."/>
            <person name="Fan D."/>
            <person name="Wang W."/>
            <person name="Fu W."/>
            <person name="Wang T."/>
            <person name="Wang B."/>
            <person name="Zhang J."/>
            <person name="Peng Z."/>
            <person name="Li Y."/>
            <person name="Li N."/>
            <person name="Wang J."/>
            <person name="Chen M."/>
            <person name="He Y."/>
            <person name="Tan F."/>
            <person name="Song X."/>
            <person name="Zheng Q."/>
            <person name="Huang R."/>
            <person name="Yang H."/>
            <person name="Du X."/>
            <person name="Chen L."/>
            <person name="Yang M."/>
            <person name="Gaffney P.M."/>
            <person name="Wang S."/>
            <person name="Luo L."/>
            <person name="She Z."/>
            <person name="Ming Y."/>
            <person name="Huang W."/>
            <person name="Zhang S."/>
            <person name="Huang B."/>
            <person name="Zhang Y."/>
            <person name="Qu T."/>
            <person name="Ni P."/>
            <person name="Miao G."/>
            <person name="Wang J."/>
            <person name="Wang Q."/>
            <person name="Steinberg C.E."/>
            <person name="Wang H."/>
            <person name="Li N."/>
            <person name="Qian L."/>
            <person name="Zhang G."/>
            <person name="Li Y."/>
            <person name="Yang H."/>
            <person name="Liu X."/>
            <person name="Wang J."/>
            <person name="Yin Y."/>
            <person name="Wang J."/>
        </authorList>
    </citation>
    <scope>NUCLEOTIDE SEQUENCE [LARGE SCALE GENOMIC DNA]</scope>
    <source>
        <strain evidence="1">05x7-T-G4-1.051#20</strain>
    </source>
</reference>
<name>K1Q254_MAGGI</name>
<gene>
    <name evidence="1" type="ORF">CGI_10001124</name>
</gene>